<keyword evidence="4" id="KW-1185">Reference proteome</keyword>
<gene>
    <name evidence="3" type="ORF">ACFY35_46970</name>
</gene>
<comment type="caution">
    <text evidence="3">The sequence shown here is derived from an EMBL/GenBank/DDBJ whole genome shotgun (WGS) entry which is preliminary data.</text>
</comment>
<dbReference type="Pfam" id="PF13517">
    <property type="entry name" value="FG-GAP_3"/>
    <property type="match status" value="2"/>
</dbReference>
<dbReference type="Gene3D" id="2.130.10.130">
    <property type="entry name" value="Integrin alpha, N-terminal"/>
    <property type="match status" value="2"/>
</dbReference>
<evidence type="ECO:0000259" key="2">
    <source>
        <dbReference type="Pfam" id="PF08924"/>
    </source>
</evidence>
<evidence type="ECO:0000313" key="3">
    <source>
        <dbReference type="EMBL" id="MFF5297023.1"/>
    </source>
</evidence>
<dbReference type="RefSeq" id="WP_020515890.1">
    <property type="nucleotide sequence ID" value="NZ_JBIAZU010000009.1"/>
</dbReference>
<dbReference type="PANTHER" id="PTHR44103">
    <property type="entry name" value="PROPROTEIN CONVERTASE P"/>
    <property type="match status" value="1"/>
</dbReference>
<dbReference type="SUPFAM" id="SSF51445">
    <property type="entry name" value="(Trans)glycosidases"/>
    <property type="match status" value="1"/>
</dbReference>
<dbReference type="InterPro" id="IPR028994">
    <property type="entry name" value="Integrin_alpha_N"/>
</dbReference>
<name>A0ABW6WVL9_9ACTN</name>
<proteinExistence type="predicted"/>
<keyword evidence="1" id="KW-0732">Signal</keyword>
<dbReference type="EMBL" id="JBIAZU010000009">
    <property type="protein sequence ID" value="MFF5297023.1"/>
    <property type="molecule type" value="Genomic_DNA"/>
</dbReference>
<dbReference type="PANTHER" id="PTHR44103:SF1">
    <property type="entry name" value="PROPROTEIN CONVERTASE P"/>
    <property type="match status" value="1"/>
</dbReference>
<evidence type="ECO:0000256" key="1">
    <source>
        <dbReference type="ARBA" id="ARBA00022729"/>
    </source>
</evidence>
<protein>
    <submittedName>
        <fullName evidence="3">Glycoside hydrolase domain-containing protein</fullName>
    </submittedName>
</protein>
<dbReference type="Gene3D" id="3.20.20.80">
    <property type="entry name" value="Glycosidases"/>
    <property type="match status" value="1"/>
</dbReference>
<dbReference type="InterPro" id="IPR015020">
    <property type="entry name" value="Rv2525c-like_Glyco_Hydro-like"/>
</dbReference>
<organism evidence="3 4">
    <name type="scientific">Paractinoplanes globisporus</name>
    <dbReference type="NCBI Taxonomy" id="113565"/>
    <lineage>
        <taxon>Bacteria</taxon>
        <taxon>Bacillati</taxon>
        <taxon>Actinomycetota</taxon>
        <taxon>Actinomycetes</taxon>
        <taxon>Micromonosporales</taxon>
        <taxon>Micromonosporaceae</taxon>
        <taxon>Paractinoplanes</taxon>
    </lineage>
</organism>
<dbReference type="SUPFAM" id="SSF69318">
    <property type="entry name" value="Integrin alpha N-terminal domain"/>
    <property type="match status" value="1"/>
</dbReference>
<sequence>MGAAHSPRHASGAVILSPERRSLAIKASFLVLVLAASLFALARANAGAAAAYSTVQPGSFTGYAFDACTAPASSSMTAWRNDSAYRAIGVYIGGVSRGCTQANLTADWVQQQTTSGWKLLPLYVGPQASCTTMPHRIDNTQADAMGRAAASDAVTQAGALGLARGSVLIYDMESYNNTDSACRTGVLTFMNGWTQQLHELGYFSGYYSSVSSGIADQVANYSASGYVPPDYVDFARWNKTATLTDPNIPATAWPGKRRMKQYLGGHLETHGGVTINVDSNYVDYAPLPSAQRADFTGNGWSDLLIKNPSNGYLYVYPGSGTTLLSAKRVYIGSGWNTMTQIVRVGDLNRDGREDVVARQTNGDLYFYPGTNAGFGTRKKIGSGWNAMREIAGVGDLNKDGYPDLVAIQGGYLYFYPGKAGTALGTRKVLSTGWSAMTELTGVGDFNRDGYQDFVARDNFTGILYLYPGKAGAAYGTRISLGGGWMGLRDVVGVGDFDRDGYADVMTIRKSDNYMLLYRSNGKSMIGVKGMGYFGNFGPLA</sequence>
<keyword evidence="3" id="KW-0378">Hydrolase</keyword>
<dbReference type="Pfam" id="PF08924">
    <property type="entry name" value="Rv2525c_GlyHyd-like"/>
    <property type="match status" value="1"/>
</dbReference>
<accession>A0ABW6WVL9</accession>
<dbReference type="InterPro" id="IPR013517">
    <property type="entry name" value="FG-GAP"/>
</dbReference>
<feature type="domain" description="Rv2525c-like glycoside hydrolase-like" evidence="2">
    <location>
        <begin position="78"/>
        <end position="282"/>
    </location>
</feature>
<dbReference type="Proteomes" id="UP001602245">
    <property type="component" value="Unassembled WGS sequence"/>
</dbReference>
<evidence type="ECO:0000313" key="4">
    <source>
        <dbReference type="Proteomes" id="UP001602245"/>
    </source>
</evidence>
<dbReference type="GO" id="GO:0016787">
    <property type="term" value="F:hydrolase activity"/>
    <property type="evidence" value="ECO:0007669"/>
    <property type="project" value="UniProtKB-KW"/>
</dbReference>
<dbReference type="InterPro" id="IPR017853">
    <property type="entry name" value="GH"/>
</dbReference>
<reference evidence="3 4" key="1">
    <citation type="submission" date="2024-10" db="EMBL/GenBank/DDBJ databases">
        <title>The Natural Products Discovery Center: Release of the First 8490 Sequenced Strains for Exploring Actinobacteria Biosynthetic Diversity.</title>
        <authorList>
            <person name="Kalkreuter E."/>
            <person name="Kautsar S.A."/>
            <person name="Yang D."/>
            <person name="Bader C.D."/>
            <person name="Teijaro C.N."/>
            <person name="Fluegel L."/>
            <person name="Davis C.M."/>
            <person name="Simpson J.R."/>
            <person name="Lauterbach L."/>
            <person name="Steele A.D."/>
            <person name="Gui C."/>
            <person name="Meng S."/>
            <person name="Li G."/>
            <person name="Viehrig K."/>
            <person name="Ye F."/>
            <person name="Su P."/>
            <person name="Kiefer A.F."/>
            <person name="Nichols A."/>
            <person name="Cepeda A.J."/>
            <person name="Yan W."/>
            <person name="Fan B."/>
            <person name="Jiang Y."/>
            <person name="Adhikari A."/>
            <person name="Zheng C.-J."/>
            <person name="Schuster L."/>
            <person name="Cowan T.M."/>
            <person name="Smanski M.J."/>
            <person name="Chevrette M.G."/>
            <person name="De Carvalho L.P.S."/>
            <person name="Shen B."/>
        </authorList>
    </citation>
    <scope>NUCLEOTIDE SEQUENCE [LARGE SCALE GENOMIC DNA]</scope>
    <source>
        <strain evidence="3 4">NPDC000087</strain>
    </source>
</reference>